<dbReference type="InterPro" id="IPR011006">
    <property type="entry name" value="CheY-like_superfamily"/>
</dbReference>
<evidence type="ECO:0000313" key="6">
    <source>
        <dbReference type="Proteomes" id="UP000178774"/>
    </source>
</evidence>
<organism evidence="5 6">
    <name type="scientific">Candidatus Staskawiczbacteria bacterium RIFCSPHIGHO2_01_FULL_41_41</name>
    <dbReference type="NCBI Taxonomy" id="1802203"/>
    <lineage>
        <taxon>Bacteria</taxon>
        <taxon>Candidatus Staskawicziibacteriota</taxon>
    </lineage>
</organism>
<dbReference type="Proteomes" id="UP000178774">
    <property type="component" value="Unassembled WGS sequence"/>
</dbReference>
<evidence type="ECO:0000256" key="1">
    <source>
        <dbReference type="ARBA" id="ARBA00022553"/>
    </source>
</evidence>
<dbReference type="PANTHER" id="PTHR44591">
    <property type="entry name" value="STRESS RESPONSE REGULATOR PROTEIN 1"/>
    <property type="match status" value="1"/>
</dbReference>
<evidence type="ECO:0000256" key="3">
    <source>
        <dbReference type="PROSITE-ProRule" id="PRU00169"/>
    </source>
</evidence>
<evidence type="ECO:0000259" key="4">
    <source>
        <dbReference type="PROSITE" id="PS50110"/>
    </source>
</evidence>
<keyword evidence="2" id="KW-0902">Two-component regulatory system</keyword>
<dbReference type="SMART" id="SM00448">
    <property type="entry name" value="REC"/>
    <property type="match status" value="1"/>
</dbReference>
<dbReference type="InterPro" id="IPR050595">
    <property type="entry name" value="Bact_response_regulator"/>
</dbReference>
<dbReference type="InterPro" id="IPR001789">
    <property type="entry name" value="Sig_transdc_resp-reg_receiver"/>
</dbReference>
<evidence type="ECO:0000313" key="5">
    <source>
        <dbReference type="EMBL" id="OGZ66690.1"/>
    </source>
</evidence>
<dbReference type="GO" id="GO:0000160">
    <property type="term" value="P:phosphorelay signal transduction system"/>
    <property type="evidence" value="ECO:0007669"/>
    <property type="project" value="UniProtKB-KW"/>
</dbReference>
<proteinExistence type="predicted"/>
<gene>
    <name evidence="5" type="ORF">A2822_00640</name>
</gene>
<dbReference type="PROSITE" id="PS50110">
    <property type="entry name" value="RESPONSE_REGULATORY"/>
    <property type="match status" value="1"/>
</dbReference>
<feature type="modified residue" description="4-aspartylphosphate" evidence="3">
    <location>
        <position position="59"/>
    </location>
</feature>
<dbReference type="Pfam" id="PF00072">
    <property type="entry name" value="Response_reg"/>
    <property type="match status" value="1"/>
</dbReference>
<name>A0A1G2HWW1_9BACT</name>
<feature type="domain" description="Response regulatory" evidence="4">
    <location>
        <begin position="4"/>
        <end position="127"/>
    </location>
</feature>
<keyword evidence="1 3" id="KW-0597">Phosphoprotein</keyword>
<protein>
    <recommendedName>
        <fullName evidence="4">Response regulatory domain-containing protein</fullName>
    </recommendedName>
</protein>
<evidence type="ECO:0000256" key="2">
    <source>
        <dbReference type="ARBA" id="ARBA00023012"/>
    </source>
</evidence>
<dbReference type="SUPFAM" id="SSF52172">
    <property type="entry name" value="CheY-like"/>
    <property type="match status" value="1"/>
</dbReference>
<sequence>MSKRIILVEDDAAIIDIYQTVMAKSHFDVQVLSLGADVLKEIKEIEEGKVPSPAALLLDLILPDMNGIDILVQIRKNHATKDMKVFILTNQENAEKQMPEGIKADKIIIKANTSPTDLVEIIKKAVT</sequence>
<comment type="caution">
    <text evidence="5">The sequence shown here is derived from an EMBL/GenBank/DDBJ whole genome shotgun (WGS) entry which is preliminary data.</text>
</comment>
<dbReference type="EMBL" id="MHOP01000002">
    <property type="protein sequence ID" value="OGZ66690.1"/>
    <property type="molecule type" value="Genomic_DNA"/>
</dbReference>
<reference evidence="5 6" key="1">
    <citation type="journal article" date="2016" name="Nat. Commun.">
        <title>Thousands of microbial genomes shed light on interconnected biogeochemical processes in an aquifer system.</title>
        <authorList>
            <person name="Anantharaman K."/>
            <person name="Brown C.T."/>
            <person name="Hug L.A."/>
            <person name="Sharon I."/>
            <person name="Castelle C.J."/>
            <person name="Probst A.J."/>
            <person name="Thomas B.C."/>
            <person name="Singh A."/>
            <person name="Wilkins M.J."/>
            <person name="Karaoz U."/>
            <person name="Brodie E.L."/>
            <person name="Williams K.H."/>
            <person name="Hubbard S.S."/>
            <person name="Banfield J.F."/>
        </authorList>
    </citation>
    <scope>NUCLEOTIDE SEQUENCE [LARGE SCALE GENOMIC DNA]</scope>
</reference>
<accession>A0A1G2HWW1</accession>
<dbReference type="Gene3D" id="3.40.50.2300">
    <property type="match status" value="1"/>
</dbReference>
<dbReference type="PANTHER" id="PTHR44591:SF14">
    <property type="entry name" value="PROTEIN PILG"/>
    <property type="match status" value="1"/>
</dbReference>
<dbReference type="AlphaFoldDB" id="A0A1G2HWW1"/>